<dbReference type="PANTHER" id="PTHR37984">
    <property type="entry name" value="PROTEIN CBG26694"/>
    <property type="match status" value="1"/>
</dbReference>
<dbReference type="GO" id="GO:0015074">
    <property type="term" value="P:DNA integration"/>
    <property type="evidence" value="ECO:0007669"/>
    <property type="project" value="InterPro"/>
</dbReference>
<dbReference type="InterPro" id="IPR041373">
    <property type="entry name" value="RT_RNaseH"/>
</dbReference>
<protein>
    <submittedName>
        <fullName evidence="18">Transposon Tf2-12 polyprotein</fullName>
    </submittedName>
</protein>
<evidence type="ECO:0000256" key="9">
    <source>
        <dbReference type="ARBA" id="ARBA00022918"/>
    </source>
</evidence>
<dbReference type="GO" id="GO:0003682">
    <property type="term" value="F:chromatin binding"/>
    <property type="evidence" value="ECO:0007669"/>
    <property type="project" value="InterPro"/>
</dbReference>
<dbReference type="InterPro" id="IPR043151">
    <property type="entry name" value="BAH_sf"/>
</dbReference>
<dbReference type="SMART" id="SM00674">
    <property type="entry name" value="CENPB"/>
    <property type="match status" value="1"/>
</dbReference>
<evidence type="ECO:0000256" key="7">
    <source>
        <dbReference type="ARBA" id="ARBA00022801"/>
    </source>
</evidence>
<dbReference type="PANTHER" id="PTHR37984:SF5">
    <property type="entry name" value="PROTEIN NYNRIN-LIKE"/>
    <property type="match status" value="1"/>
</dbReference>
<proteinExistence type="predicted"/>
<dbReference type="Gene3D" id="3.10.20.370">
    <property type="match status" value="1"/>
</dbReference>
<evidence type="ECO:0000256" key="6">
    <source>
        <dbReference type="ARBA" id="ARBA00022759"/>
    </source>
</evidence>
<evidence type="ECO:0000256" key="4">
    <source>
        <dbReference type="ARBA" id="ARBA00022695"/>
    </source>
</evidence>
<dbReference type="GO" id="GO:0003964">
    <property type="term" value="F:RNA-directed DNA polymerase activity"/>
    <property type="evidence" value="ECO:0007669"/>
    <property type="project" value="UniProtKB-KW"/>
</dbReference>
<dbReference type="InterPro" id="IPR043502">
    <property type="entry name" value="DNA/RNA_pol_sf"/>
</dbReference>
<dbReference type="InterPro" id="IPR007889">
    <property type="entry name" value="HTH_Psq"/>
</dbReference>
<keyword evidence="13" id="KW-0175">Coiled coil</keyword>
<dbReference type="PROSITE" id="PS51253">
    <property type="entry name" value="HTH_CENPB"/>
    <property type="match status" value="1"/>
</dbReference>
<evidence type="ECO:0000256" key="1">
    <source>
        <dbReference type="ARBA" id="ARBA00004123"/>
    </source>
</evidence>
<keyword evidence="8" id="KW-0694">RNA-binding</keyword>
<dbReference type="SUPFAM" id="SSF53098">
    <property type="entry name" value="Ribonuclease H-like"/>
    <property type="match status" value="1"/>
</dbReference>
<evidence type="ECO:0000256" key="11">
    <source>
        <dbReference type="ARBA" id="ARBA00023128"/>
    </source>
</evidence>
<evidence type="ECO:0000256" key="14">
    <source>
        <dbReference type="SAM" id="MobiDB-lite"/>
    </source>
</evidence>
<evidence type="ECO:0000256" key="3">
    <source>
        <dbReference type="ARBA" id="ARBA00022679"/>
    </source>
</evidence>
<dbReference type="InterPro" id="IPR004875">
    <property type="entry name" value="DDE_SF_endonuclease_dom"/>
</dbReference>
<keyword evidence="7" id="KW-0378">Hydrolase</keyword>
<dbReference type="InterPro" id="IPR006600">
    <property type="entry name" value="HTH_CenpB_DNA-bd_dom"/>
</dbReference>
<feature type="domain" description="HTH CENPB-type" evidence="17">
    <location>
        <begin position="1072"/>
        <end position="1141"/>
    </location>
</feature>
<dbReference type="GO" id="GO:0005739">
    <property type="term" value="C:mitochondrion"/>
    <property type="evidence" value="ECO:0007669"/>
    <property type="project" value="UniProtKB-SubCell"/>
</dbReference>
<dbReference type="SUPFAM" id="SSF56672">
    <property type="entry name" value="DNA/RNA polymerases"/>
    <property type="match status" value="1"/>
</dbReference>
<organism evidence="18 19">
    <name type="scientific">Purpureocillium lavendulum</name>
    <dbReference type="NCBI Taxonomy" id="1247861"/>
    <lineage>
        <taxon>Eukaryota</taxon>
        <taxon>Fungi</taxon>
        <taxon>Dikarya</taxon>
        <taxon>Ascomycota</taxon>
        <taxon>Pezizomycotina</taxon>
        <taxon>Sordariomycetes</taxon>
        <taxon>Hypocreomycetidae</taxon>
        <taxon>Hypocreales</taxon>
        <taxon>Ophiocordycipitaceae</taxon>
        <taxon>Purpureocillium</taxon>
    </lineage>
</organism>
<evidence type="ECO:0000256" key="10">
    <source>
        <dbReference type="ARBA" id="ARBA00023125"/>
    </source>
</evidence>
<feature type="region of interest" description="Disordered" evidence="14">
    <location>
        <begin position="138"/>
        <end position="160"/>
    </location>
</feature>
<keyword evidence="4" id="KW-0548">Nucleotidyltransferase</keyword>
<feature type="domain" description="BAH" evidence="16">
    <location>
        <begin position="1383"/>
        <end position="1525"/>
    </location>
</feature>
<dbReference type="Pfam" id="PF03184">
    <property type="entry name" value="DDE_1"/>
    <property type="match status" value="2"/>
</dbReference>
<reference evidence="18" key="1">
    <citation type="submission" date="2023-01" db="EMBL/GenBank/DDBJ databases">
        <title>The growth and conidiation of Purpureocillium lavendulum are regulated by nitrogen source and histone H3K14 acetylation.</title>
        <authorList>
            <person name="Tang P."/>
            <person name="Han J."/>
            <person name="Zhang C."/>
            <person name="Tang P."/>
            <person name="Qi F."/>
            <person name="Zhang K."/>
            <person name="Liang L."/>
        </authorList>
    </citation>
    <scope>NUCLEOTIDE SEQUENCE</scope>
    <source>
        <strain evidence="18">YMF1.00683</strain>
    </source>
</reference>
<dbReference type="SUPFAM" id="SSF46689">
    <property type="entry name" value="Homeodomain-like"/>
    <property type="match status" value="1"/>
</dbReference>
<sequence>MQLKTAFTTGPALAFFDYNRKTVLETDASDWASGGVLSQYDDDGSLRPVAYFSSKHSAAECNYEIYDKELLAIIKALEEWRPELQGNASEFEIMTDHKNLEYFTTTKVLNQRQVRWSEFLSQFNFRIIYRPGSKAVRPDALSRRSQDVPSKSDVDDDRLKQRRKTLLPRDRFDPSALADLLSDIDDTTPMAAAPATTLTPDLERPIDDIIDQAYNNSDLAQTMLTALQDPNVKHNIVSDRGPQFVSEFWRQLSRRLGICLKHSSAYHPETDGQTERMNSGVEQYLRAFMSFHQNDWVDWLPLAEFAANNATSDTTSVSPFFANYGFHPRLGIEPADPCPPNLSMAQRRGFYKANIVAERFERILDQLRALAHQSINRYERNANESRTESPIYHVGQEVWLSTKYLKTNRPMKKGDDKWTGPYKILSVYPRACRLELPDRIRIFPVFHNSLLRPVSTDEDGNRMGLPGQGEINENESRNIRGRILERDDETEEVNFAQDIAKTEVGKDWPYRFVQRYRDELGCTWFDGLDMSRKRADNASRYKAYFELIRTKIEKYNILPCNTYNVDEKGFLLGVINRTKRVFALSVKKQGKLLGAAQDGNRSWITFLACVCQDLSALPPFLIYQGKPGQVQDTWLTEFDPEHQSAFFTPSETGWTSHQLGKEWLTNHVNMDFLEWCDQHRIIVAVFPPHSTHRLQPLDVSLFSPLSTAYSNQLIQWTAKTQGLVGLSKREFWTLFWNAFEASFTPENVASGWKRTGLLPFDPEVVLSQIIEKGEDDSDTGGDSAESLALQQPSARDLRRLVDKVADKSAADADRNSRRLKSTLESLQSEVELLRYENRGLRETIIHERQRRQRGKALKDYLFDRTDPNSAQVFSPAKVAQARLRKAALESQKKEEALQKETQKVQRQQKAAERRALTLERRRQREAEMERKRQMKEARQQEKETNRRVRQELKRHCQETAQEMQDERQVASETRKKSPGVQDEIIVAPQPTPEPPVASQAPDLLHDNTKEKSSTAPIRASPMETPAKKSQLNLAIQAMKNDPDLTAKRAAEIYNVPRTTLRRRQKGTLSRRESPPNSAKLTELEEKTIVEYVLDLDARSYPPRLGEVGDMANRLLRDRGAPRVGPRWASNFVKRQPELRTRFSRRYDYKRAQCEDPDAINAWFCLVRNVVAKYGIADADIYNFDETGFQMGVIANGIVVTSSERRSNVKMRQPGNREWVTVIQGVGALGFCVPPFIVVSGKYHLSTWYQDDAISRDWRIATSPNGWTTNEIGLDWIRHFNEHTKSRTSGAFRLLVLDGHESHLSVDFELYCKDNKIITLWNNSSKKRKRGNQSGTRKLTQKWPFGLSGDFGTQIMDVSYTVKPRKEWLDMTRYNSFVHLVYGIKYYSEDFVYIANGGTVARQKTANEDPDQANMVQLTDHWVARILEIRALDEHHVYARVYWMYSPEELPPNTVVGGTLVSEQQTHYGQNELIASNHMDIINVVSVVKRAIVNEPVDAENALYDGAMYWRQAFDCRDSELFVSLSVIVEWDMNKAN</sequence>
<dbReference type="EMBL" id="JAQHRD010000011">
    <property type="protein sequence ID" value="KAJ6437597.1"/>
    <property type="molecule type" value="Genomic_DNA"/>
</dbReference>
<dbReference type="GO" id="GO:0003677">
    <property type="term" value="F:DNA binding"/>
    <property type="evidence" value="ECO:0007669"/>
    <property type="project" value="UniProtKB-KW"/>
</dbReference>
<evidence type="ECO:0000256" key="13">
    <source>
        <dbReference type="SAM" id="Coils"/>
    </source>
</evidence>
<dbReference type="InterPro" id="IPR001584">
    <property type="entry name" value="Integrase_cat-core"/>
</dbReference>
<dbReference type="InterPro" id="IPR009057">
    <property type="entry name" value="Homeodomain-like_sf"/>
</dbReference>
<feature type="compositionally biased region" description="Basic and acidic residues" evidence="14">
    <location>
        <begin position="890"/>
        <end position="957"/>
    </location>
</feature>
<dbReference type="InterPro" id="IPR036397">
    <property type="entry name" value="RNaseH_sf"/>
</dbReference>
<feature type="compositionally biased region" description="Basic and acidic residues" evidence="14">
    <location>
        <begin position="138"/>
        <end position="159"/>
    </location>
</feature>
<keyword evidence="19" id="KW-1185">Reference proteome</keyword>
<dbReference type="GO" id="GO:0016787">
    <property type="term" value="F:hydrolase activity"/>
    <property type="evidence" value="ECO:0007669"/>
    <property type="project" value="UniProtKB-KW"/>
</dbReference>
<feature type="compositionally biased region" description="Basic and acidic residues" evidence="14">
    <location>
        <begin position="1003"/>
        <end position="1012"/>
    </location>
</feature>
<dbReference type="PROSITE" id="PS50994">
    <property type="entry name" value="INTEGRASE"/>
    <property type="match status" value="1"/>
</dbReference>
<dbReference type="CDD" id="cd04370">
    <property type="entry name" value="BAH"/>
    <property type="match status" value="1"/>
</dbReference>
<keyword evidence="3" id="KW-0808">Transferase</keyword>
<gene>
    <name evidence="18" type="ORF">O9K51_09804</name>
</gene>
<dbReference type="GO" id="GO:0003723">
    <property type="term" value="F:RNA binding"/>
    <property type="evidence" value="ECO:0007669"/>
    <property type="project" value="UniProtKB-KW"/>
</dbReference>
<dbReference type="InterPro" id="IPR001025">
    <property type="entry name" value="BAH_dom"/>
</dbReference>
<keyword evidence="6" id="KW-0255">Endonuclease</keyword>
<evidence type="ECO:0000256" key="2">
    <source>
        <dbReference type="ARBA" id="ARBA00004173"/>
    </source>
</evidence>
<keyword evidence="9" id="KW-0695">RNA-directed DNA polymerase</keyword>
<keyword evidence="11" id="KW-0496">Mitochondrion</keyword>
<evidence type="ECO:0000259" key="17">
    <source>
        <dbReference type="PROSITE" id="PS51253"/>
    </source>
</evidence>
<dbReference type="InterPro" id="IPR050951">
    <property type="entry name" value="Retrovirus_Pol_polyprotein"/>
</dbReference>
<dbReference type="Gene3D" id="3.30.420.10">
    <property type="entry name" value="Ribonuclease H-like superfamily/Ribonuclease H"/>
    <property type="match status" value="1"/>
</dbReference>
<evidence type="ECO:0000313" key="18">
    <source>
        <dbReference type="EMBL" id="KAJ6437597.1"/>
    </source>
</evidence>
<comment type="caution">
    <text evidence="18">The sequence shown here is derived from an EMBL/GenBank/DDBJ whole genome shotgun (WGS) entry which is preliminary data.</text>
</comment>
<dbReference type="Proteomes" id="UP001163105">
    <property type="component" value="Unassembled WGS sequence"/>
</dbReference>
<dbReference type="Pfam" id="PF05225">
    <property type="entry name" value="HTH_psq"/>
    <property type="match status" value="1"/>
</dbReference>
<feature type="region of interest" description="Disordered" evidence="14">
    <location>
        <begin position="890"/>
        <end position="1026"/>
    </location>
</feature>
<evidence type="ECO:0000259" key="15">
    <source>
        <dbReference type="PROSITE" id="PS50994"/>
    </source>
</evidence>
<keyword evidence="10" id="KW-0238">DNA-binding</keyword>
<keyword evidence="12" id="KW-0539">Nucleus</keyword>
<evidence type="ECO:0000256" key="5">
    <source>
        <dbReference type="ARBA" id="ARBA00022722"/>
    </source>
</evidence>
<feature type="domain" description="Integrase catalytic" evidence="15">
    <location>
        <begin position="164"/>
        <end position="342"/>
    </location>
</feature>
<feature type="coiled-coil region" evidence="13">
    <location>
        <begin position="809"/>
        <end position="843"/>
    </location>
</feature>
<dbReference type="Gene3D" id="2.30.30.490">
    <property type="match status" value="1"/>
</dbReference>
<dbReference type="GO" id="GO:0004519">
    <property type="term" value="F:endonuclease activity"/>
    <property type="evidence" value="ECO:0007669"/>
    <property type="project" value="UniProtKB-KW"/>
</dbReference>
<feature type="compositionally biased region" description="Basic and acidic residues" evidence="14">
    <location>
        <begin position="964"/>
        <end position="975"/>
    </location>
</feature>
<evidence type="ECO:0000256" key="12">
    <source>
        <dbReference type="ARBA" id="ARBA00023242"/>
    </source>
</evidence>
<accession>A0AB34FGF8</accession>
<dbReference type="CDD" id="cd09274">
    <property type="entry name" value="RNase_HI_RT_Ty3"/>
    <property type="match status" value="1"/>
</dbReference>
<comment type="subcellular location">
    <subcellularLocation>
        <location evidence="2">Mitochondrion</location>
    </subcellularLocation>
    <subcellularLocation>
        <location evidence="1">Nucleus</location>
    </subcellularLocation>
</comment>
<dbReference type="Pfam" id="PF17917">
    <property type="entry name" value="RT_RNaseH"/>
    <property type="match status" value="1"/>
</dbReference>
<dbReference type="Gene3D" id="1.10.10.60">
    <property type="entry name" value="Homeodomain-like"/>
    <property type="match status" value="1"/>
</dbReference>
<dbReference type="PROSITE" id="PS51038">
    <property type="entry name" value="BAH"/>
    <property type="match status" value="1"/>
</dbReference>
<dbReference type="InterPro" id="IPR012337">
    <property type="entry name" value="RNaseH-like_sf"/>
</dbReference>
<name>A0AB34FGF8_9HYPO</name>
<evidence type="ECO:0000256" key="8">
    <source>
        <dbReference type="ARBA" id="ARBA00022884"/>
    </source>
</evidence>
<dbReference type="GO" id="GO:0005634">
    <property type="term" value="C:nucleus"/>
    <property type="evidence" value="ECO:0007669"/>
    <property type="project" value="UniProtKB-SubCell"/>
</dbReference>
<keyword evidence="5" id="KW-0540">Nuclease</keyword>
<evidence type="ECO:0000259" key="16">
    <source>
        <dbReference type="PROSITE" id="PS51038"/>
    </source>
</evidence>
<evidence type="ECO:0000313" key="19">
    <source>
        <dbReference type="Proteomes" id="UP001163105"/>
    </source>
</evidence>